<dbReference type="OrthoDB" id="3470719at2759"/>
<dbReference type="PANTHER" id="PTHR33365:SF4">
    <property type="entry name" value="CYCLOCHLOROTINE BIOSYNTHESIS PROTEIN O"/>
    <property type="match status" value="1"/>
</dbReference>
<evidence type="ECO:0000256" key="1">
    <source>
        <dbReference type="ARBA" id="ARBA00004685"/>
    </source>
</evidence>
<gene>
    <name evidence="4" type="ORF">BcDW1_9373</name>
</gene>
<comment type="pathway">
    <text evidence="1">Mycotoxin biosynthesis.</text>
</comment>
<dbReference type="Proteomes" id="UP000012045">
    <property type="component" value="Unassembled WGS sequence"/>
</dbReference>
<proteinExistence type="inferred from homology"/>
<dbReference type="AlphaFoldDB" id="M7UF30"/>
<sequence>MEAVNKETNASYQPLSNFGNGEGLSASKKARLLPRLSPQCFLACNVAILLLNVFVITVFMSWGLTNNVLRATDCILPPRRSLYVRSTFEVSATDLSPAPNDKLLQRQQHTSTLFSAWSGAPSNETGQAWKRLAEDNMGGFSISVELFQQVNPSLETGIRVPHELEDKYVVTFDVLRKLHCLVSELAKVLSPLRYLLPIKKLTLMCQNLIRQSFYPDSYPNYQGFNGHTSEGVQVHREHCI</sequence>
<comment type="similarity">
    <text evidence="2">Belongs to the ustYa family.</text>
</comment>
<dbReference type="STRING" id="1290391.M7UF30"/>
<protein>
    <submittedName>
        <fullName evidence="4">Uncharacterized protein</fullName>
    </submittedName>
</protein>
<keyword evidence="3" id="KW-0472">Membrane</keyword>
<feature type="transmembrane region" description="Helical" evidence="3">
    <location>
        <begin position="40"/>
        <end position="64"/>
    </location>
</feature>
<name>M7UF30_BOTF1</name>
<evidence type="ECO:0000313" key="5">
    <source>
        <dbReference type="Proteomes" id="UP000012045"/>
    </source>
</evidence>
<reference evidence="5" key="1">
    <citation type="journal article" date="2013" name="Genome Announc.">
        <title>Draft genome sequence of Botrytis cinerea BcDW1, inoculum for noble rot of grape berries.</title>
        <authorList>
            <person name="Blanco-Ulate B."/>
            <person name="Allen G."/>
            <person name="Powell A.L."/>
            <person name="Cantu D."/>
        </authorList>
    </citation>
    <scope>NUCLEOTIDE SEQUENCE [LARGE SCALE GENOMIC DNA]</scope>
    <source>
        <strain evidence="5">BcDW1</strain>
    </source>
</reference>
<accession>M7UF30</accession>
<dbReference type="InterPro" id="IPR021765">
    <property type="entry name" value="UstYa-like"/>
</dbReference>
<keyword evidence="3" id="KW-1133">Transmembrane helix</keyword>
<evidence type="ECO:0000256" key="2">
    <source>
        <dbReference type="ARBA" id="ARBA00035112"/>
    </source>
</evidence>
<dbReference type="PANTHER" id="PTHR33365">
    <property type="entry name" value="YALI0B05434P"/>
    <property type="match status" value="1"/>
</dbReference>
<organism evidence="4 5">
    <name type="scientific">Botryotinia fuckeliana (strain BcDW1)</name>
    <name type="common">Noble rot fungus</name>
    <name type="synonym">Botrytis cinerea</name>
    <dbReference type="NCBI Taxonomy" id="1290391"/>
    <lineage>
        <taxon>Eukaryota</taxon>
        <taxon>Fungi</taxon>
        <taxon>Dikarya</taxon>
        <taxon>Ascomycota</taxon>
        <taxon>Pezizomycotina</taxon>
        <taxon>Leotiomycetes</taxon>
        <taxon>Helotiales</taxon>
        <taxon>Sclerotiniaceae</taxon>
        <taxon>Botrytis</taxon>
    </lineage>
</organism>
<evidence type="ECO:0000313" key="4">
    <source>
        <dbReference type="EMBL" id="EMR82097.1"/>
    </source>
</evidence>
<evidence type="ECO:0000256" key="3">
    <source>
        <dbReference type="SAM" id="Phobius"/>
    </source>
</evidence>
<dbReference type="HOGENOM" id="CLU_1156225_0_0_1"/>
<keyword evidence="3" id="KW-0812">Transmembrane</keyword>
<dbReference type="EMBL" id="KB708057">
    <property type="protein sequence ID" value="EMR82097.1"/>
    <property type="molecule type" value="Genomic_DNA"/>
</dbReference>
<dbReference type="Pfam" id="PF11807">
    <property type="entry name" value="UstYa"/>
    <property type="match status" value="1"/>
</dbReference>
<dbReference type="GO" id="GO:0043386">
    <property type="term" value="P:mycotoxin biosynthetic process"/>
    <property type="evidence" value="ECO:0007669"/>
    <property type="project" value="InterPro"/>
</dbReference>